<dbReference type="EMBL" id="CASHSV030000179">
    <property type="protein sequence ID" value="CAJ2651790.1"/>
    <property type="molecule type" value="Genomic_DNA"/>
</dbReference>
<protein>
    <submittedName>
        <fullName evidence="1">Uncharacterized protein</fullName>
    </submittedName>
</protein>
<evidence type="ECO:0000313" key="2">
    <source>
        <dbReference type="Proteomes" id="UP001177021"/>
    </source>
</evidence>
<sequence>MFRSSCSITHKSSYGVFVSIFYIWLFVAKVTVGWLKMAPRPNPKIAAALTAMGALGIDEAKVKSVLKKLLKLYDKNWELIEEENYRALLDAIFEEGDNFEEPEQQNKNKRVINEEETEAEKAPINGESARPLKRLRLRGENNSPSSASSPSKKPHIENANALQGCSAQQSQNKAVSSEENVRIAGRPSPIRNTSSDRGKQPALPQVSLGGRRHVSERASPSKHPTVEPGKFLLPSYQTPHAYTMTEPKPEPVDEADYEVPIAMVAPEPSSLRHSSMKNGITRKQQGGNVSMTSSNHNTNKEGASDVVIASSAQGEVKLSLSCSSALQGPNFRMPTQEQLLKMMEDKCLRSYKITDPTFSATKMLRDICDCVLEFTTDSNDDSQEGSRTRSSIDVSKELDVNGTAGIGGSKDLDTGSHSSNGSLQVNSFSALVSPRGPFLPAHQSSLDDAVLVSMMDKTDDIPQSDVRLQPEDPMSTNSLSLVVVPNHQLTADDIRSFHDVNDLTKGEENNQISWVNETTDDFPPPFSYIPQNLVFQDACVKISLSRIGAKDCCSCIGSCILSTNCACIDKTGGGFAYTARGLMKEEFLEECIAISHNPQQHCFYCQDCPLERSKNDGCLEPCKGHLKRKFIKECWSKCGCGKQCANRVIQRGVAYNLQVFFTSEGKGWGLRTLEDLPKGAFVCEFVGEILTIKELHERNMKCAENGKSTHPILLDADWVSGFVKDEEALCIDAASFGNIARFINHRCSDANLVEIPIQMECPDRYYHHFALFTTRKIAAQEELTWDYGIDFDDHDQPVKLFQCKCGSKFCRNMKRSNRSTRSALIAG</sequence>
<evidence type="ECO:0000313" key="1">
    <source>
        <dbReference type="EMBL" id="CAJ2651790.1"/>
    </source>
</evidence>
<organism evidence="1 2">
    <name type="scientific">Trifolium pratense</name>
    <name type="common">Red clover</name>
    <dbReference type="NCBI Taxonomy" id="57577"/>
    <lineage>
        <taxon>Eukaryota</taxon>
        <taxon>Viridiplantae</taxon>
        <taxon>Streptophyta</taxon>
        <taxon>Embryophyta</taxon>
        <taxon>Tracheophyta</taxon>
        <taxon>Spermatophyta</taxon>
        <taxon>Magnoliopsida</taxon>
        <taxon>eudicotyledons</taxon>
        <taxon>Gunneridae</taxon>
        <taxon>Pentapetalae</taxon>
        <taxon>rosids</taxon>
        <taxon>fabids</taxon>
        <taxon>Fabales</taxon>
        <taxon>Fabaceae</taxon>
        <taxon>Papilionoideae</taxon>
        <taxon>50 kb inversion clade</taxon>
        <taxon>NPAAA clade</taxon>
        <taxon>Hologalegina</taxon>
        <taxon>IRL clade</taxon>
        <taxon>Trifolieae</taxon>
        <taxon>Trifolium</taxon>
    </lineage>
</organism>
<reference evidence="1" key="1">
    <citation type="submission" date="2023-10" db="EMBL/GenBank/DDBJ databases">
        <authorList>
            <person name="Rodriguez Cubillos JULIANA M."/>
            <person name="De Vega J."/>
        </authorList>
    </citation>
    <scope>NUCLEOTIDE SEQUENCE</scope>
</reference>
<name>A0ACB0K7N9_TRIPR</name>
<gene>
    <name evidence="1" type="ORF">MILVUS5_LOCUS19373</name>
</gene>
<dbReference type="Proteomes" id="UP001177021">
    <property type="component" value="Unassembled WGS sequence"/>
</dbReference>
<accession>A0ACB0K7N9</accession>
<proteinExistence type="predicted"/>
<keyword evidence="2" id="KW-1185">Reference proteome</keyword>
<comment type="caution">
    <text evidence="1">The sequence shown here is derived from an EMBL/GenBank/DDBJ whole genome shotgun (WGS) entry which is preliminary data.</text>
</comment>